<proteinExistence type="predicted"/>
<evidence type="ECO:0000256" key="1">
    <source>
        <dbReference type="SAM" id="Phobius"/>
    </source>
</evidence>
<keyword evidence="1" id="KW-0472">Membrane</keyword>
<keyword evidence="1" id="KW-1133">Transmembrane helix</keyword>
<dbReference type="EMBL" id="BK003924">
    <property type="protein sequence ID" value="DAA02622.1"/>
    <property type="molecule type" value="Genomic_DNA"/>
</dbReference>
<dbReference type="AlphaFoldDB" id="Q6IG42"/>
<name>Q6IG42_DROME</name>
<protein>
    <submittedName>
        <fullName evidence="2">HDC07260</fullName>
    </submittedName>
</protein>
<keyword evidence="1" id="KW-0812">Transmembrane</keyword>
<evidence type="ECO:0000313" key="2">
    <source>
        <dbReference type="EMBL" id="DAA02622.1"/>
    </source>
</evidence>
<feature type="transmembrane region" description="Helical" evidence="1">
    <location>
        <begin position="21"/>
        <end position="40"/>
    </location>
</feature>
<sequence>MRGTCWNCYISQGLTWFPTRASSQSLVIVALVALPLQLSYDAPLRINGAQLQQSDVLLRTLLPPIYHNGRSCGGVTSFPSHHILFSPCGWILVLTPWFNQLAIFCALLLLLMLLLVLKGLSGEMKMPRIYPLVKYYTSTAEAVSASASVSCYCYCYCSSFYSNENNANRFY</sequence>
<accession>Q6IG42</accession>
<gene>
    <name evidence="2" type="ORF">HDC07260</name>
</gene>
<organism evidence="2">
    <name type="scientific">Drosophila melanogaster</name>
    <name type="common">Fruit fly</name>
    <dbReference type="NCBI Taxonomy" id="7227"/>
    <lineage>
        <taxon>Eukaryota</taxon>
        <taxon>Metazoa</taxon>
        <taxon>Ecdysozoa</taxon>
        <taxon>Arthropoda</taxon>
        <taxon>Hexapoda</taxon>
        <taxon>Insecta</taxon>
        <taxon>Pterygota</taxon>
        <taxon>Neoptera</taxon>
        <taxon>Endopterygota</taxon>
        <taxon>Diptera</taxon>
        <taxon>Brachycera</taxon>
        <taxon>Muscomorpha</taxon>
        <taxon>Ephydroidea</taxon>
        <taxon>Drosophilidae</taxon>
        <taxon>Drosophila</taxon>
        <taxon>Sophophora</taxon>
    </lineage>
</organism>
<feature type="transmembrane region" description="Helical" evidence="1">
    <location>
        <begin position="97"/>
        <end position="117"/>
    </location>
</feature>
<reference evidence="2" key="1">
    <citation type="journal article" date="2003" name="Genome Biol.">
        <title>An integrated gene annotation and transcriptional profiling approach towards the full gene content of the Drosophila genome.</title>
        <authorList>
            <person name="Hild M."/>
            <person name="Beckmann B."/>
            <person name="Haas S.A."/>
            <person name="Koch B."/>
            <person name="Solovyev V."/>
            <person name="Busold C."/>
            <person name="Fellenberg K."/>
            <person name="Boutros M."/>
            <person name="Vingron M."/>
            <person name="Sauer F."/>
            <person name="Hoheisel J.D."/>
            <person name="Paro R."/>
        </authorList>
    </citation>
    <scope>NUCLEOTIDE SEQUENCE</scope>
</reference>